<reference evidence="1 2" key="1">
    <citation type="journal article" date="2021" name="Elife">
        <title>Chloroplast acquisition without the gene transfer in kleptoplastic sea slugs, Plakobranchus ocellatus.</title>
        <authorList>
            <person name="Maeda T."/>
            <person name="Takahashi S."/>
            <person name="Yoshida T."/>
            <person name="Shimamura S."/>
            <person name="Takaki Y."/>
            <person name="Nagai Y."/>
            <person name="Toyoda A."/>
            <person name="Suzuki Y."/>
            <person name="Arimoto A."/>
            <person name="Ishii H."/>
            <person name="Satoh N."/>
            <person name="Nishiyama T."/>
            <person name="Hasebe M."/>
            <person name="Maruyama T."/>
            <person name="Minagawa J."/>
            <person name="Obokata J."/>
            <person name="Shigenobu S."/>
        </authorList>
    </citation>
    <scope>NUCLEOTIDE SEQUENCE [LARGE SCALE GENOMIC DNA]</scope>
</reference>
<dbReference type="EMBL" id="BLXT01003735">
    <property type="protein sequence ID" value="GFO04118.1"/>
    <property type="molecule type" value="Genomic_DNA"/>
</dbReference>
<dbReference type="InterPro" id="IPR001299">
    <property type="entry name" value="Ependymin"/>
</dbReference>
<evidence type="ECO:0000313" key="1">
    <source>
        <dbReference type="EMBL" id="GFO04118.1"/>
    </source>
</evidence>
<dbReference type="Pfam" id="PF00811">
    <property type="entry name" value="Ependymin"/>
    <property type="match status" value="1"/>
</dbReference>
<protein>
    <submittedName>
        <fullName evidence="1">Mammalian ependymin-related protein 1</fullName>
    </submittedName>
</protein>
<name>A0AAV4AA64_9GAST</name>
<gene>
    <name evidence="1" type="ORF">PoB_003062300</name>
</gene>
<dbReference type="GO" id="GO:0007160">
    <property type="term" value="P:cell-matrix adhesion"/>
    <property type="evidence" value="ECO:0007669"/>
    <property type="project" value="InterPro"/>
</dbReference>
<organism evidence="1 2">
    <name type="scientific">Plakobranchus ocellatus</name>
    <dbReference type="NCBI Taxonomy" id="259542"/>
    <lineage>
        <taxon>Eukaryota</taxon>
        <taxon>Metazoa</taxon>
        <taxon>Spiralia</taxon>
        <taxon>Lophotrochozoa</taxon>
        <taxon>Mollusca</taxon>
        <taxon>Gastropoda</taxon>
        <taxon>Heterobranchia</taxon>
        <taxon>Euthyneura</taxon>
        <taxon>Panpulmonata</taxon>
        <taxon>Sacoglossa</taxon>
        <taxon>Placobranchoidea</taxon>
        <taxon>Plakobranchidae</taxon>
        <taxon>Plakobranchus</taxon>
    </lineage>
</organism>
<comment type="caution">
    <text evidence="1">The sequence shown here is derived from an EMBL/GenBank/DDBJ whole genome shotgun (WGS) entry which is preliminary data.</text>
</comment>
<accession>A0AAV4AA64</accession>
<dbReference type="Proteomes" id="UP000735302">
    <property type="component" value="Unassembled WGS sequence"/>
</dbReference>
<dbReference type="GO" id="GO:0005576">
    <property type="term" value="C:extracellular region"/>
    <property type="evidence" value="ECO:0007669"/>
    <property type="project" value="InterPro"/>
</dbReference>
<keyword evidence="2" id="KW-1185">Reference proteome</keyword>
<dbReference type="AlphaFoldDB" id="A0AAV4AA64"/>
<dbReference type="GO" id="GO:0005509">
    <property type="term" value="F:calcium ion binding"/>
    <property type="evidence" value="ECO:0007669"/>
    <property type="project" value="InterPro"/>
</dbReference>
<proteinExistence type="predicted"/>
<evidence type="ECO:0000313" key="2">
    <source>
        <dbReference type="Proteomes" id="UP000735302"/>
    </source>
</evidence>
<sequence length="102" mass="11178">MANTWIITCLLQNLEYRVDLHTRKCNVTQPKEPFRPIGVPPGATYLFEGVIGAAGMPGQAVTVATFGAQFEGNDFEVTVTYPDCFPVNHAFKGKDGHESDTM</sequence>